<dbReference type="RefSeq" id="WP_161870719.1">
    <property type="nucleotide sequence ID" value="NZ_MAEI02000001.1"/>
</dbReference>
<dbReference type="Gene3D" id="2.30.30.170">
    <property type="match status" value="1"/>
</dbReference>
<keyword evidence="2" id="KW-0732">Signal</keyword>
<dbReference type="PANTHER" id="PTHR35333:SF3">
    <property type="entry name" value="BETA-LACTAMASE-TYPE TRANSPEPTIDASE FOLD CONTAINING PROTEIN"/>
    <property type="match status" value="1"/>
</dbReference>
<feature type="compositionally biased region" description="Low complexity" evidence="1">
    <location>
        <begin position="142"/>
        <end position="174"/>
    </location>
</feature>
<proteinExistence type="predicted"/>
<dbReference type="InterPro" id="IPR000871">
    <property type="entry name" value="Beta-lactam_class-A"/>
</dbReference>
<evidence type="ECO:0000313" key="4">
    <source>
        <dbReference type="EMBL" id="MEO1781108.1"/>
    </source>
</evidence>
<protein>
    <submittedName>
        <fullName evidence="4">Beta-lactamase class C</fullName>
    </submittedName>
</protein>
<sequence>MKKLVLFSVGLLLTMSSTPLVTVAATTNTSTAETVVASPLAANPLATSSATTADISEDSDLAPEDTQTTTATKENPPASESSSSSSDSTSATTPSSEADAKDTPPTTAAEPSDTSADSTTATDASDTGDTSNTGASTTGTEPSAADTTDSVDASATPTTLTPSSTSDSPATTAPQLTWNERQDYLTVTQADQLWQDVAMTQVATGISAGTTLKILRSTQLPDQAQPLLELRTAKGQLLYGWETCGKLAPDAFGTATAQTGYLVITNSSAHILQQADGSKFLPAKSYLNATLTIKAQARHYDGTDYYQVANSHKILGWLPKKAAKLTSAQGTFREMRRYLHLKNSKSTLYTGFTFKTKSNQSYLNRTLLAKGAYYHANGKKYLSLYEKRNTQEVWVGYALETAVSYSKGAQGNYLTDGRYATIKSGNYSIWSSFNWTQKRTSKSVLGKTYRARGRYRHYSGATYLSLYDNKGVWIGYINATAVNLKNGPQGSWQAYNKYVTVTSKGYNLWSNFNWSVKQSASKLKGKTYLVKGLYRHYNGATYYSLHDKNGKWQGYLNAGAAKVAKGKQGIWQKSGQQVILTKQNQPLWQNFSWQKKASSTQYRSKLFTVKGYYQHYNGSRYLSLHDSNGKWYGYINASATKKATSSAAKLKEVQALLNKKYKNANIGIHVMSLTDGQTAQVNGSKTFMAASTGKLPVLYYTQKLINEKKLDPNKKYTYTDKINTMSLSYMRGGAGILQGKAYGNKYSLDTIMKWTCQYSDNQGTNFLGYYAANKYDQKMKNEISRILGRKWDRFRYVTAKENTLLLKEMYHNGGQVLNYLSHTTYDSQRLPKYLPVRVAHKIGDLYGYAHDCGIVYTKEPYVISVMTNQIGYETISKISKDVYEIMK</sequence>
<comment type="caution">
    <text evidence="4">The sequence shown here is derived from an EMBL/GenBank/DDBJ whole genome shotgun (WGS) entry which is preliminary data.</text>
</comment>
<feature type="compositionally biased region" description="Low complexity" evidence="1">
    <location>
        <begin position="76"/>
        <end position="131"/>
    </location>
</feature>
<feature type="chain" id="PRO_5046199159" evidence="2">
    <location>
        <begin position="25"/>
        <end position="887"/>
    </location>
</feature>
<dbReference type="Gene3D" id="3.40.710.10">
    <property type="entry name" value="DD-peptidase/beta-lactamase superfamily"/>
    <property type="match status" value="1"/>
</dbReference>
<evidence type="ECO:0000256" key="1">
    <source>
        <dbReference type="SAM" id="MobiDB-lite"/>
    </source>
</evidence>
<dbReference type="Pfam" id="PF13354">
    <property type="entry name" value="Beta-lactamase2"/>
    <property type="match status" value="1"/>
</dbReference>
<dbReference type="SUPFAM" id="SSF56601">
    <property type="entry name" value="beta-lactamase/transpeptidase-like"/>
    <property type="match status" value="1"/>
</dbReference>
<organism evidence="4 5">
    <name type="scientific">Enterococcus diestrammenae</name>
    <dbReference type="NCBI Taxonomy" id="1155073"/>
    <lineage>
        <taxon>Bacteria</taxon>
        <taxon>Bacillati</taxon>
        <taxon>Bacillota</taxon>
        <taxon>Bacilli</taxon>
        <taxon>Lactobacillales</taxon>
        <taxon>Enterococcaceae</taxon>
        <taxon>Enterococcus</taxon>
    </lineage>
</organism>
<evidence type="ECO:0000313" key="5">
    <source>
        <dbReference type="Proteomes" id="UP001429357"/>
    </source>
</evidence>
<accession>A0ABV0EZ73</accession>
<gene>
    <name evidence="4" type="ORF">BAU18_000687</name>
</gene>
<feature type="region of interest" description="Disordered" evidence="1">
    <location>
        <begin position="48"/>
        <end position="177"/>
    </location>
</feature>
<reference evidence="4" key="2">
    <citation type="submission" date="2024-02" db="EMBL/GenBank/DDBJ databases">
        <title>The Genome Sequence of Enterococcus diestrammenae JM9A.</title>
        <authorList>
            <person name="Earl A."/>
            <person name="Manson A."/>
            <person name="Gilmore M."/>
            <person name="Sanders J."/>
            <person name="Shea T."/>
            <person name="Howe W."/>
            <person name="Livny J."/>
            <person name="Cuomo C."/>
            <person name="Neafsey D."/>
            <person name="Birren B."/>
        </authorList>
    </citation>
    <scope>NUCLEOTIDE SEQUENCE</scope>
    <source>
        <strain evidence="4">JM9A</strain>
    </source>
</reference>
<evidence type="ECO:0000259" key="3">
    <source>
        <dbReference type="Pfam" id="PF13354"/>
    </source>
</evidence>
<feature type="domain" description="Beta-lactamase class A catalytic" evidence="3">
    <location>
        <begin position="667"/>
        <end position="867"/>
    </location>
</feature>
<name>A0ABV0EZ73_9ENTE</name>
<feature type="compositionally biased region" description="Polar residues" evidence="1">
    <location>
        <begin position="132"/>
        <end position="141"/>
    </location>
</feature>
<dbReference type="Proteomes" id="UP001429357">
    <property type="component" value="Unassembled WGS sequence"/>
</dbReference>
<dbReference type="EMBL" id="MAEI02000001">
    <property type="protein sequence ID" value="MEO1781108.1"/>
    <property type="molecule type" value="Genomic_DNA"/>
</dbReference>
<dbReference type="InterPro" id="IPR045155">
    <property type="entry name" value="Beta-lactam_cat"/>
</dbReference>
<dbReference type="InterPro" id="IPR038200">
    <property type="entry name" value="GW_dom_sf"/>
</dbReference>
<dbReference type="InterPro" id="IPR012338">
    <property type="entry name" value="Beta-lactam/transpept-like"/>
</dbReference>
<keyword evidence="5" id="KW-1185">Reference proteome</keyword>
<reference evidence="4" key="1">
    <citation type="submission" date="2016-06" db="EMBL/GenBank/DDBJ databases">
        <authorList>
            <person name="Van Tyne D."/>
        </authorList>
    </citation>
    <scope>NUCLEOTIDE SEQUENCE</scope>
    <source>
        <strain evidence="4">JM9A</strain>
    </source>
</reference>
<dbReference type="PANTHER" id="PTHR35333">
    <property type="entry name" value="BETA-LACTAMASE"/>
    <property type="match status" value="1"/>
</dbReference>
<feature type="signal peptide" evidence="2">
    <location>
        <begin position="1"/>
        <end position="24"/>
    </location>
</feature>
<evidence type="ECO:0000256" key="2">
    <source>
        <dbReference type="SAM" id="SignalP"/>
    </source>
</evidence>